<dbReference type="EMBL" id="CAXHTB010000022">
    <property type="protein sequence ID" value="CAL0330705.1"/>
    <property type="molecule type" value="Genomic_DNA"/>
</dbReference>
<sequence length="157" mass="18139">MATRDPWAKLIFSFFSCCWGYDYVKLAMFWPPGTCTASKCGYLPSNEFKLHGLWPSSLHSSPEFCPPLPNVKFPSYNELVKEWNHVLVDQLKKFTVPVNVKVQYSMWKHQWEKHGTCMLGQSFRDPTNQSSVPEPYFTDSVYAFSKYGSPLVQHLGE</sequence>
<comment type="caution">
    <text evidence="5">The sequence shown here is derived from an EMBL/GenBank/DDBJ whole genome shotgun (WGS) entry which is preliminary data.</text>
</comment>
<protein>
    <submittedName>
        <fullName evidence="5">Uncharacterized protein</fullName>
    </submittedName>
</protein>
<dbReference type="AlphaFoldDB" id="A0AAV1YA40"/>
<organism evidence="5 6">
    <name type="scientific">Lupinus luteus</name>
    <name type="common">European yellow lupine</name>
    <dbReference type="NCBI Taxonomy" id="3873"/>
    <lineage>
        <taxon>Eukaryota</taxon>
        <taxon>Viridiplantae</taxon>
        <taxon>Streptophyta</taxon>
        <taxon>Embryophyta</taxon>
        <taxon>Tracheophyta</taxon>
        <taxon>Spermatophyta</taxon>
        <taxon>Magnoliopsida</taxon>
        <taxon>eudicotyledons</taxon>
        <taxon>Gunneridae</taxon>
        <taxon>Pentapetalae</taxon>
        <taxon>rosids</taxon>
        <taxon>fabids</taxon>
        <taxon>Fabales</taxon>
        <taxon>Fabaceae</taxon>
        <taxon>Papilionoideae</taxon>
        <taxon>50 kb inversion clade</taxon>
        <taxon>genistoids sensu lato</taxon>
        <taxon>core genistoids</taxon>
        <taxon>Genisteae</taxon>
        <taxon>Lupinus</taxon>
    </lineage>
</organism>
<accession>A0AAV1YA40</accession>
<evidence type="ECO:0000256" key="3">
    <source>
        <dbReference type="ARBA" id="ARBA00023239"/>
    </source>
</evidence>
<dbReference type="Proteomes" id="UP001497480">
    <property type="component" value="Unassembled WGS sequence"/>
</dbReference>
<evidence type="ECO:0000313" key="5">
    <source>
        <dbReference type="EMBL" id="CAL0330705.1"/>
    </source>
</evidence>
<dbReference type="GO" id="GO:0006401">
    <property type="term" value="P:RNA catabolic process"/>
    <property type="evidence" value="ECO:0007669"/>
    <property type="project" value="UniProtKB-ARBA"/>
</dbReference>
<dbReference type="PANTHER" id="PTHR11240:SF22">
    <property type="entry name" value="RIBONUCLEASE T2"/>
    <property type="match status" value="1"/>
</dbReference>
<dbReference type="PROSITE" id="PS00531">
    <property type="entry name" value="RNASE_T2_2"/>
    <property type="match status" value="1"/>
</dbReference>
<gene>
    <name evidence="5" type="ORF">LLUT_LOCUS31765</name>
</gene>
<evidence type="ECO:0000256" key="1">
    <source>
        <dbReference type="ARBA" id="ARBA00007469"/>
    </source>
</evidence>
<dbReference type="InterPro" id="IPR018188">
    <property type="entry name" value="RNase_T2_His_AS_1"/>
</dbReference>
<keyword evidence="2" id="KW-0378">Hydrolase</keyword>
<comment type="similarity">
    <text evidence="1 4">Belongs to the RNase T2 family.</text>
</comment>
<evidence type="ECO:0000256" key="2">
    <source>
        <dbReference type="ARBA" id="ARBA00022722"/>
    </source>
</evidence>
<proteinExistence type="inferred from homology"/>
<keyword evidence="2" id="KW-0540">Nuclease</keyword>
<dbReference type="InterPro" id="IPR033130">
    <property type="entry name" value="RNase_T2_His_AS_2"/>
</dbReference>
<keyword evidence="3" id="KW-0456">Lyase</keyword>
<dbReference type="Pfam" id="PF00445">
    <property type="entry name" value="Ribonuclease_T2"/>
    <property type="match status" value="1"/>
</dbReference>
<evidence type="ECO:0000313" key="6">
    <source>
        <dbReference type="Proteomes" id="UP001497480"/>
    </source>
</evidence>
<dbReference type="InterPro" id="IPR001568">
    <property type="entry name" value="RNase_T2-like"/>
</dbReference>
<dbReference type="PANTHER" id="PTHR11240">
    <property type="entry name" value="RIBONUCLEASE T2"/>
    <property type="match status" value="1"/>
</dbReference>
<evidence type="ECO:0000256" key="4">
    <source>
        <dbReference type="RuleBase" id="RU004328"/>
    </source>
</evidence>
<dbReference type="Gene3D" id="3.90.730.10">
    <property type="entry name" value="Ribonuclease T2-like"/>
    <property type="match status" value="1"/>
</dbReference>
<dbReference type="GO" id="GO:0033897">
    <property type="term" value="F:ribonuclease T2 activity"/>
    <property type="evidence" value="ECO:0007669"/>
    <property type="project" value="InterPro"/>
</dbReference>
<dbReference type="InterPro" id="IPR036430">
    <property type="entry name" value="RNase_T2-like_sf"/>
</dbReference>
<reference evidence="5 6" key="1">
    <citation type="submission" date="2024-03" db="EMBL/GenBank/DDBJ databases">
        <authorList>
            <person name="Martinez-Hernandez J."/>
        </authorList>
    </citation>
    <scope>NUCLEOTIDE SEQUENCE [LARGE SCALE GENOMIC DNA]</scope>
</reference>
<name>A0AAV1YA40_LUPLU</name>
<dbReference type="PROSITE" id="PS00530">
    <property type="entry name" value="RNASE_T2_1"/>
    <property type="match status" value="1"/>
</dbReference>
<keyword evidence="6" id="KW-1185">Reference proteome</keyword>
<dbReference type="SUPFAM" id="SSF55895">
    <property type="entry name" value="Ribonuclease Rh-like"/>
    <property type="match status" value="1"/>
</dbReference>
<dbReference type="GO" id="GO:0003723">
    <property type="term" value="F:RNA binding"/>
    <property type="evidence" value="ECO:0007669"/>
    <property type="project" value="InterPro"/>
</dbReference>